<dbReference type="InterPro" id="IPR051379">
    <property type="entry name" value="C-type_Lectin_Receptor_IMM"/>
</dbReference>
<reference evidence="6" key="2">
    <citation type="submission" date="2025-08" db="UniProtKB">
        <authorList>
            <consortium name="Ensembl"/>
        </authorList>
    </citation>
    <scope>IDENTIFICATION</scope>
    <source>
        <strain evidence="6">Glennie</strain>
    </source>
</reference>
<dbReference type="Ensembl" id="ENSOANT00000070135.1">
    <property type="protein sequence ID" value="ENSOANP00000039345.1"/>
    <property type="gene ID" value="ENSOANG00000045388.1"/>
</dbReference>
<dbReference type="InterPro" id="IPR001304">
    <property type="entry name" value="C-type_lectin-like"/>
</dbReference>
<dbReference type="AlphaFoldDB" id="A0A6I8NE68"/>
<dbReference type="SUPFAM" id="SSF56436">
    <property type="entry name" value="C-type lectin-like"/>
    <property type="match status" value="1"/>
</dbReference>
<dbReference type="GO" id="GO:0016020">
    <property type="term" value="C:membrane"/>
    <property type="evidence" value="ECO:0007669"/>
    <property type="project" value="UniProtKB-SubCell"/>
</dbReference>
<proteinExistence type="predicted"/>
<evidence type="ECO:0000256" key="3">
    <source>
        <dbReference type="ARBA" id="ARBA00023157"/>
    </source>
</evidence>
<dbReference type="InterPro" id="IPR033992">
    <property type="entry name" value="NKR-like_CTLD"/>
</dbReference>
<gene>
    <name evidence="6" type="primary">LOC114817666</name>
</gene>
<reference evidence="6" key="3">
    <citation type="submission" date="2025-09" db="UniProtKB">
        <authorList>
            <consortium name="Ensembl"/>
        </authorList>
    </citation>
    <scope>IDENTIFICATION</scope>
    <source>
        <strain evidence="6">Glennie</strain>
    </source>
</reference>
<evidence type="ECO:0000259" key="5">
    <source>
        <dbReference type="PROSITE" id="PS50041"/>
    </source>
</evidence>
<dbReference type="InterPro" id="IPR016186">
    <property type="entry name" value="C-type_lectin-like/link_sf"/>
</dbReference>
<keyword evidence="4" id="KW-1133">Transmembrane helix</keyword>
<dbReference type="PANTHER" id="PTHR46746:SF9">
    <property type="entry name" value="CD209 ANTIGEN-LIKE PROTEIN C-LIKE"/>
    <property type="match status" value="1"/>
</dbReference>
<evidence type="ECO:0000256" key="1">
    <source>
        <dbReference type="ARBA" id="ARBA00004167"/>
    </source>
</evidence>
<accession>A0A6I8NE68</accession>
<dbReference type="Proteomes" id="UP000002279">
    <property type="component" value="Chromosome 17"/>
</dbReference>
<dbReference type="GeneTree" id="ENSGT00940000161161"/>
<dbReference type="RefSeq" id="XP_028937481.1">
    <property type="nucleotide sequence ID" value="XM_029081648.1"/>
</dbReference>
<reference evidence="6 7" key="1">
    <citation type="journal article" date="2008" name="Nature">
        <title>Genome analysis of the platypus reveals unique signatures of evolution.</title>
        <authorList>
            <person name="Warren W.C."/>
            <person name="Hillier L.W."/>
            <person name="Marshall Graves J.A."/>
            <person name="Birney E."/>
            <person name="Ponting C.P."/>
            <person name="Grutzner F."/>
            <person name="Belov K."/>
            <person name="Miller W."/>
            <person name="Clarke L."/>
            <person name="Chinwalla A.T."/>
            <person name="Yang S.P."/>
            <person name="Heger A."/>
            <person name="Locke D.P."/>
            <person name="Miethke P."/>
            <person name="Waters P.D."/>
            <person name="Veyrunes F."/>
            <person name="Fulton L."/>
            <person name="Fulton B."/>
            <person name="Graves T."/>
            <person name="Wallis J."/>
            <person name="Puente X.S."/>
            <person name="Lopez-Otin C."/>
            <person name="Ordonez G.R."/>
            <person name="Eichler E.E."/>
            <person name="Chen L."/>
            <person name="Cheng Z."/>
            <person name="Deakin J.E."/>
            <person name="Alsop A."/>
            <person name="Thompson K."/>
            <person name="Kirby P."/>
            <person name="Papenfuss A.T."/>
            <person name="Wakefield M.J."/>
            <person name="Olender T."/>
            <person name="Lancet D."/>
            <person name="Huttley G.A."/>
            <person name="Smit A.F."/>
            <person name="Pask A."/>
            <person name="Temple-Smith P."/>
            <person name="Batzer M.A."/>
            <person name="Walker J.A."/>
            <person name="Konkel M.K."/>
            <person name="Harris R.S."/>
            <person name="Whittington C.M."/>
            <person name="Wong E.S."/>
            <person name="Gemmell N.J."/>
            <person name="Buschiazzo E."/>
            <person name="Vargas Jentzsch I.M."/>
            <person name="Merkel A."/>
            <person name="Schmitz J."/>
            <person name="Zemann A."/>
            <person name="Churakov G."/>
            <person name="Kriegs J.O."/>
            <person name="Brosius J."/>
            <person name="Murchison E.P."/>
            <person name="Sachidanandam R."/>
            <person name="Smith C."/>
            <person name="Hannon G.J."/>
            <person name="Tsend-Ayush E."/>
            <person name="McMillan D."/>
            <person name="Attenborough R."/>
            <person name="Rens W."/>
            <person name="Ferguson-Smith M."/>
            <person name="Lefevre C.M."/>
            <person name="Sharp J.A."/>
            <person name="Nicholas K.R."/>
            <person name="Ray D.A."/>
            <person name="Kube M."/>
            <person name="Reinhardt R."/>
            <person name="Pringle T.H."/>
            <person name="Taylor J."/>
            <person name="Jones R.C."/>
            <person name="Nixon B."/>
            <person name="Dacheux J.L."/>
            <person name="Niwa H."/>
            <person name="Sekita Y."/>
            <person name="Huang X."/>
            <person name="Stark A."/>
            <person name="Kheradpour P."/>
            <person name="Kellis M."/>
            <person name="Flicek P."/>
            <person name="Chen Y."/>
            <person name="Webber C."/>
            <person name="Hardison R."/>
            <person name="Nelson J."/>
            <person name="Hallsworth-Pepin K."/>
            <person name="Delehaunty K."/>
            <person name="Markovic C."/>
            <person name="Minx P."/>
            <person name="Feng Y."/>
            <person name="Kremitzki C."/>
            <person name="Mitreva M."/>
            <person name="Glasscock J."/>
            <person name="Wylie T."/>
            <person name="Wohldmann P."/>
            <person name="Thiru P."/>
            <person name="Nhan M.N."/>
            <person name="Pohl C.S."/>
            <person name="Smith S.M."/>
            <person name="Hou S."/>
            <person name="Nefedov M."/>
            <person name="de Jong P.J."/>
            <person name="Renfree M.B."/>
            <person name="Mardis E.R."/>
            <person name="Wilson R.K."/>
        </authorList>
    </citation>
    <scope>NUCLEOTIDE SEQUENCE [LARGE SCALE GENOMIC DNA]</scope>
    <source>
        <strain evidence="6 7">Glennie</strain>
    </source>
</reference>
<sequence length="225" mass="25633">MENEITYMDVKIAPKGKRSHPSRGPRSQQPVWYVATVSLGIAALSLLVTIVYLNICKVHKMKCPNVSCGDSSRNMTSKRLAVLKAELCAGQQGAVCELCPPGWQLNRSRCYYFSGENQSWEASDSDCLNRKSWLLVLEDEAEVDWVSKMRPKDDYFWIGYKYNQTQRQWTWLVDSGFSGYSSIKMDKNISGMDCASLKAKNELSSDSCKSTHRWICKRNMTVLEL</sequence>
<dbReference type="PROSITE" id="PS50041">
    <property type="entry name" value="C_TYPE_LECTIN_2"/>
    <property type="match status" value="1"/>
</dbReference>
<keyword evidence="4" id="KW-0472">Membrane</keyword>
<dbReference type="Bgee" id="ENSOANG00000045388">
    <property type="expression patterns" value="Expressed in testis"/>
</dbReference>
<protein>
    <recommendedName>
        <fullName evidence="5">C-type lectin domain-containing protein</fullName>
    </recommendedName>
</protein>
<keyword evidence="3" id="KW-1015">Disulfide bond</keyword>
<dbReference type="GeneID" id="114817666"/>
<dbReference type="CDD" id="cd03593">
    <property type="entry name" value="CLECT_NK_receptors_like"/>
    <property type="match status" value="1"/>
</dbReference>
<dbReference type="Gene3D" id="3.10.100.10">
    <property type="entry name" value="Mannose-Binding Protein A, subunit A"/>
    <property type="match status" value="1"/>
</dbReference>
<dbReference type="GO" id="GO:0030246">
    <property type="term" value="F:carbohydrate binding"/>
    <property type="evidence" value="ECO:0007669"/>
    <property type="project" value="UniProtKB-KW"/>
</dbReference>
<keyword evidence="7" id="KW-1185">Reference proteome</keyword>
<dbReference type="Pfam" id="PF00059">
    <property type="entry name" value="Lectin_C"/>
    <property type="match status" value="1"/>
</dbReference>
<dbReference type="SMART" id="SM00034">
    <property type="entry name" value="CLECT"/>
    <property type="match status" value="1"/>
</dbReference>
<dbReference type="InterPro" id="IPR016187">
    <property type="entry name" value="CTDL_fold"/>
</dbReference>
<keyword evidence="4" id="KW-0812">Transmembrane</keyword>
<organism evidence="6 7">
    <name type="scientific">Ornithorhynchus anatinus</name>
    <name type="common">Duckbill platypus</name>
    <dbReference type="NCBI Taxonomy" id="9258"/>
    <lineage>
        <taxon>Eukaryota</taxon>
        <taxon>Metazoa</taxon>
        <taxon>Chordata</taxon>
        <taxon>Craniata</taxon>
        <taxon>Vertebrata</taxon>
        <taxon>Euteleostomi</taxon>
        <taxon>Mammalia</taxon>
        <taxon>Monotremata</taxon>
        <taxon>Ornithorhynchidae</taxon>
        <taxon>Ornithorhynchus</taxon>
    </lineage>
</organism>
<comment type="subcellular location">
    <subcellularLocation>
        <location evidence="1">Membrane</location>
        <topology evidence="1">Single-pass membrane protein</topology>
    </subcellularLocation>
</comment>
<keyword evidence="2" id="KW-0430">Lectin</keyword>
<feature type="transmembrane region" description="Helical" evidence="4">
    <location>
        <begin position="31"/>
        <end position="53"/>
    </location>
</feature>
<evidence type="ECO:0000313" key="6">
    <source>
        <dbReference type="Ensembl" id="ENSOANP00000039345.1"/>
    </source>
</evidence>
<dbReference type="PANTHER" id="PTHR46746">
    <property type="entry name" value="KILLER CELL LECTIN-LIKE RECEPTOR SUBFAMILY F MEMBER 2"/>
    <property type="match status" value="1"/>
</dbReference>
<evidence type="ECO:0000256" key="4">
    <source>
        <dbReference type="SAM" id="Phobius"/>
    </source>
</evidence>
<feature type="domain" description="C-type lectin" evidence="5">
    <location>
        <begin position="106"/>
        <end position="217"/>
    </location>
</feature>
<name>A0A6I8NE68_ORNAN</name>
<evidence type="ECO:0000313" key="7">
    <source>
        <dbReference type="Proteomes" id="UP000002279"/>
    </source>
</evidence>
<dbReference type="InParanoid" id="A0A6I8NE68"/>
<evidence type="ECO:0000256" key="2">
    <source>
        <dbReference type="ARBA" id="ARBA00022734"/>
    </source>
</evidence>